<organism evidence="1 2">
    <name type="scientific">Galactobacter caseinivorans</name>
    <dbReference type="NCBI Taxonomy" id="2676123"/>
    <lineage>
        <taxon>Bacteria</taxon>
        <taxon>Bacillati</taxon>
        <taxon>Actinomycetota</taxon>
        <taxon>Actinomycetes</taxon>
        <taxon>Micrococcales</taxon>
        <taxon>Micrococcaceae</taxon>
        <taxon>Galactobacter</taxon>
    </lineage>
</organism>
<reference evidence="1 2" key="1">
    <citation type="submission" date="2018-07" db="EMBL/GenBank/DDBJ databases">
        <title>Arthrobacter sp. nov., isolated from raw cow's milk with high bacterial count.</title>
        <authorList>
            <person name="Hahne J."/>
            <person name="Isele D."/>
            <person name="Lipski A."/>
        </authorList>
    </citation>
    <scope>NUCLEOTIDE SEQUENCE [LARGE SCALE GENOMIC DNA]</scope>
    <source>
        <strain evidence="1 2">JZ R-183</strain>
    </source>
</reference>
<accession>A0A496PL74</accession>
<keyword evidence="2" id="KW-1185">Reference proteome</keyword>
<dbReference type="Proteomes" id="UP000273119">
    <property type="component" value="Unassembled WGS sequence"/>
</dbReference>
<protein>
    <submittedName>
        <fullName evidence="1">Uncharacterized protein</fullName>
    </submittedName>
</protein>
<name>A0A496PL74_9MICC</name>
<comment type="caution">
    <text evidence="1">The sequence shown here is derived from an EMBL/GenBank/DDBJ whole genome shotgun (WGS) entry which is preliminary data.</text>
</comment>
<dbReference type="AlphaFoldDB" id="A0A496PL74"/>
<sequence>MLPVWWVGYHEKPTAEELSVSPELIERLRSWQSFFDDHYDHERGWPSEEFLTLHYRDAQILLRELRRELADDSVVLDFWQVGVAGKDSPPS</sequence>
<evidence type="ECO:0000313" key="2">
    <source>
        <dbReference type="Proteomes" id="UP000273119"/>
    </source>
</evidence>
<gene>
    <name evidence="1" type="ORF">DWQ67_05175</name>
</gene>
<evidence type="ECO:0000313" key="1">
    <source>
        <dbReference type="EMBL" id="RKW71180.1"/>
    </source>
</evidence>
<dbReference type="EMBL" id="QQXL01000002">
    <property type="protein sequence ID" value="RKW71180.1"/>
    <property type="molecule type" value="Genomic_DNA"/>
</dbReference>
<proteinExistence type="predicted"/>